<accession>A0A5N6Z737</accession>
<dbReference type="EMBL" id="ML739097">
    <property type="protein sequence ID" value="KAE8353487.1"/>
    <property type="molecule type" value="Genomic_DNA"/>
</dbReference>
<evidence type="ECO:0000313" key="1">
    <source>
        <dbReference type="EMBL" id="KAE8353487.1"/>
    </source>
</evidence>
<reference evidence="2" key="1">
    <citation type="submission" date="2019-04" db="EMBL/GenBank/DDBJ databases">
        <title>Friends and foes A comparative genomics studyof 23 Aspergillus species from section Flavi.</title>
        <authorList>
            <consortium name="DOE Joint Genome Institute"/>
            <person name="Kjaerbolling I."/>
            <person name="Vesth T."/>
            <person name="Frisvad J.C."/>
            <person name="Nybo J.L."/>
            <person name="Theobald S."/>
            <person name="Kildgaard S."/>
            <person name="Isbrandt T."/>
            <person name="Kuo A."/>
            <person name="Sato A."/>
            <person name="Lyhne E.K."/>
            <person name="Kogle M.E."/>
            <person name="Wiebenga A."/>
            <person name="Kun R.S."/>
            <person name="Lubbers R.J."/>
            <person name="Makela M.R."/>
            <person name="Barry K."/>
            <person name="Chovatia M."/>
            <person name="Clum A."/>
            <person name="Daum C."/>
            <person name="Haridas S."/>
            <person name="He G."/>
            <person name="LaButti K."/>
            <person name="Lipzen A."/>
            <person name="Mondo S."/>
            <person name="Riley R."/>
            <person name="Salamov A."/>
            <person name="Simmons B.A."/>
            <person name="Magnuson J.K."/>
            <person name="Henrissat B."/>
            <person name="Mortensen U.H."/>
            <person name="Larsen T.O."/>
            <person name="Devries R.P."/>
            <person name="Grigoriev I.V."/>
            <person name="Machida M."/>
            <person name="Baker S.E."/>
            <person name="Andersen M.R."/>
        </authorList>
    </citation>
    <scope>NUCLEOTIDE SEQUENCE [LARGE SCALE GENOMIC DNA]</scope>
    <source>
        <strain evidence="2">CBS 553.77</strain>
    </source>
</reference>
<organism evidence="1 2">
    <name type="scientific">Aspergillus coremiiformis</name>
    <dbReference type="NCBI Taxonomy" id="138285"/>
    <lineage>
        <taxon>Eukaryota</taxon>
        <taxon>Fungi</taxon>
        <taxon>Dikarya</taxon>
        <taxon>Ascomycota</taxon>
        <taxon>Pezizomycotina</taxon>
        <taxon>Eurotiomycetes</taxon>
        <taxon>Eurotiomycetidae</taxon>
        <taxon>Eurotiales</taxon>
        <taxon>Aspergillaceae</taxon>
        <taxon>Aspergillus</taxon>
        <taxon>Aspergillus subgen. Circumdati</taxon>
    </lineage>
</organism>
<gene>
    <name evidence="1" type="ORF">BDV28DRAFT_133131</name>
</gene>
<dbReference type="AlphaFoldDB" id="A0A5N6Z737"/>
<evidence type="ECO:0000313" key="2">
    <source>
        <dbReference type="Proteomes" id="UP000327118"/>
    </source>
</evidence>
<name>A0A5N6Z737_9EURO</name>
<proteinExistence type="predicted"/>
<dbReference type="Proteomes" id="UP000327118">
    <property type="component" value="Unassembled WGS sequence"/>
</dbReference>
<protein>
    <submittedName>
        <fullName evidence="1">Uncharacterized protein</fullName>
    </submittedName>
</protein>
<sequence length="71" mass="8006">MNSDFCDTNILVEFPELFGTRRDSPLGDIFRVWKSAPTKTIPTGVPLTFQVQAVFGRFMIIIGAFPLWNAN</sequence>
<keyword evidence="2" id="KW-1185">Reference proteome</keyword>